<dbReference type="GO" id="GO:1905786">
    <property type="term" value="P:positive regulation of anaphase-promoting complex-dependent catabolic process"/>
    <property type="evidence" value="ECO:0007669"/>
    <property type="project" value="TreeGrafter"/>
</dbReference>
<dbReference type="EMBL" id="JAAAJB010000028">
    <property type="protein sequence ID" value="KAG0269309.1"/>
    <property type="molecule type" value="Genomic_DNA"/>
</dbReference>
<dbReference type="InterPro" id="IPR015943">
    <property type="entry name" value="WD40/YVTN_repeat-like_dom_sf"/>
</dbReference>
<comment type="similarity">
    <text evidence="1">Belongs to the WD repeat CDC20/Fizzy family.</text>
</comment>
<protein>
    <submittedName>
        <fullName evidence="8">Substrate-specific activator of APC-dependent proteolysis</fullName>
    </submittedName>
</protein>
<dbReference type="InterPro" id="IPR036322">
    <property type="entry name" value="WD40_repeat_dom_sf"/>
</dbReference>
<keyword evidence="4" id="KW-0131">Cell cycle</keyword>
<proteinExistence type="inferred from homology"/>
<feature type="compositionally biased region" description="Low complexity" evidence="6">
    <location>
        <begin position="176"/>
        <end position="191"/>
    </location>
</feature>
<accession>A0A9P6QL35</accession>
<dbReference type="GO" id="GO:0010997">
    <property type="term" value="F:anaphase-promoting complex binding"/>
    <property type="evidence" value="ECO:0007669"/>
    <property type="project" value="InterPro"/>
</dbReference>
<feature type="compositionally biased region" description="Basic residues" evidence="6">
    <location>
        <begin position="1"/>
        <end position="11"/>
    </location>
</feature>
<evidence type="ECO:0000256" key="5">
    <source>
        <dbReference type="PROSITE-ProRule" id="PRU00221"/>
    </source>
</evidence>
<dbReference type="AlphaFoldDB" id="A0A9P6QL35"/>
<feature type="compositionally biased region" description="Polar residues" evidence="6">
    <location>
        <begin position="151"/>
        <end position="175"/>
    </location>
</feature>
<dbReference type="GO" id="GO:0005680">
    <property type="term" value="C:anaphase-promoting complex"/>
    <property type="evidence" value="ECO:0007669"/>
    <property type="project" value="TreeGrafter"/>
</dbReference>
<organism evidence="8 9">
    <name type="scientific">Actinomortierella ambigua</name>
    <dbReference type="NCBI Taxonomy" id="1343610"/>
    <lineage>
        <taxon>Eukaryota</taxon>
        <taxon>Fungi</taxon>
        <taxon>Fungi incertae sedis</taxon>
        <taxon>Mucoromycota</taxon>
        <taxon>Mortierellomycotina</taxon>
        <taxon>Mortierellomycetes</taxon>
        <taxon>Mortierellales</taxon>
        <taxon>Mortierellaceae</taxon>
        <taxon>Actinomortierella</taxon>
    </lineage>
</organism>
<feature type="region of interest" description="Disordered" evidence="6">
    <location>
        <begin position="1"/>
        <end position="227"/>
    </location>
</feature>
<dbReference type="GO" id="GO:1990757">
    <property type="term" value="F:ubiquitin ligase activator activity"/>
    <property type="evidence" value="ECO:0007669"/>
    <property type="project" value="TreeGrafter"/>
</dbReference>
<feature type="domain" description="CDC20/Fizzy WD40" evidence="7">
    <location>
        <begin position="363"/>
        <end position="651"/>
    </location>
</feature>
<dbReference type="Proteomes" id="UP000807716">
    <property type="component" value="Unassembled WGS sequence"/>
</dbReference>
<dbReference type="InterPro" id="IPR001680">
    <property type="entry name" value="WD40_rpt"/>
</dbReference>
<evidence type="ECO:0000256" key="2">
    <source>
        <dbReference type="ARBA" id="ARBA00022574"/>
    </source>
</evidence>
<sequence>MDSQFKKRVKARQQADAASTSMASWDPFRHSSNSPFHQQRRPSITSSLRHGASSSSSSSSSSAAASSHDLTGAIRHGSNARSTTRNRGPPGTPTRDSGARGNGRRGSAAGMLSTTAAGKQPASFSNTANHDNILGNTDNQWANGSSSSSSANNILANGEGSNQSWHQQGSSTPAQNTTTTTTITNIPSTPSRKILNYPLQSDIPGFPGSSSSSSIMRSPPLKSPSKKKIYDRYIPVREGMLSEHYDLLPETPSTPSRHRIQSISHPSGTPVDPTKKAQYLTHDTVIANELNLPTAHTPFDNAVQGTPRRLFAYSTTTTRNTFHFDSPSRQIYSATPMSIESRKLLLSPKKTPRAISKVPFKILDAPDLQDDFYLNLVDWSSRNELGVGLGNSVYLWSALTSNVTQLCNLGNDIVTSINWISPGTHLAVGTNRGLVQIWDVEAAKRVRSMKGHSSRVGVLAWSDHILTSGSRDRNILHRDVRAPGQWQHRLIGHNGEVCGLKWNASGTQLASGGNDNRLLVWEKQSTSPLYTFRDHTAAVKAIDWSPHTAGLLASGGGTQDRHIRFWNTTIGTAVHATDTGSQVCNLAWSRTSSELVSTHGFSQNQVLIWKYPSMETVATLTGHNTRVLYLALSPDGQTIVTGAGDETLRFWNVFQKSKSERREDDGLSMPTATIR</sequence>
<reference evidence="8" key="1">
    <citation type="journal article" date="2020" name="Fungal Divers.">
        <title>Resolving the Mortierellaceae phylogeny through synthesis of multi-gene phylogenetics and phylogenomics.</title>
        <authorList>
            <person name="Vandepol N."/>
            <person name="Liber J."/>
            <person name="Desiro A."/>
            <person name="Na H."/>
            <person name="Kennedy M."/>
            <person name="Barry K."/>
            <person name="Grigoriev I.V."/>
            <person name="Miller A.N."/>
            <person name="O'Donnell K."/>
            <person name="Stajich J.E."/>
            <person name="Bonito G."/>
        </authorList>
    </citation>
    <scope>NUCLEOTIDE SEQUENCE</scope>
    <source>
        <strain evidence="8">BC1065</strain>
    </source>
</reference>
<gene>
    <name evidence="8" type="primary">CDH1</name>
    <name evidence="8" type="ORF">DFQ27_003993</name>
</gene>
<dbReference type="SUPFAM" id="SSF50978">
    <property type="entry name" value="WD40 repeat-like"/>
    <property type="match status" value="1"/>
</dbReference>
<feature type="repeat" description="WD" evidence="5">
    <location>
        <begin position="414"/>
        <end position="448"/>
    </location>
</feature>
<feature type="compositionally biased region" description="Low complexity" evidence="6">
    <location>
        <begin position="52"/>
        <end position="67"/>
    </location>
</feature>
<dbReference type="InterPro" id="IPR019775">
    <property type="entry name" value="WD40_repeat_CS"/>
</dbReference>
<dbReference type="SMART" id="SM00320">
    <property type="entry name" value="WD40"/>
    <property type="match status" value="5"/>
</dbReference>
<feature type="compositionally biased region" description="Polar residues" evidence="6">
    <location>
        <begin position="112"/>
        <end position="144"/>
    </location>
</feature>
<evidence type="ECO:0000259" key="7">
    <source>
        <dbReference type="Pfam" id="PF24807"/>
    </source>
</evidence>
<name>A0A9P6QL35_9FUNG</name>
<evidence type="ECO:0000256" key="6">
    <source>
        <dbReference type="SAM" id="MobiDB-lite"/>
    </source>
</evidence>
<dbReference type="PANTHER" id="PTHR19918:SF1">
    <property type="entry name" value="FIZZY-RELATED PROTEIN HOMOLOG"/>
    <property type="match status" value="1"/>
</dbReference>
<dbReference type="CDD" id="cd00200">
    <property type="entry name" value="WD40"/>
    <property type="match status" value="1"/>
</dbReference>
<feature type="compositionally biased region" description="Low complexity" evidence="6">
    <location>
        <begin position="81"/>
        <end position="95"/>
    </location>
</feature>
<dbReference type="InterPro" id="IPR033010">
    <property type="entry name" value="Cdc20/Fizzy"/>
</dbReference>
<evidence type="ECO:0000256" key="3">
    <source>
        <dbReference type="ARBA" id="ARBA00022737"/>
    </source>
</evidence>
<feature type="compositionally biased region" description="Polar residues" evidence="6">
    <location>
        <begin position="30"/>
        <end position="48"/>
    </location>
</feature>
<comment type="caution">
    <text evidence="8">The sequence shown here is derived from an EMBL/GenBank/DDBJ whole genome shotgun (WGS) entry which is preliminary data.</text>
</comment>
<evidence type="ECO:0000313" key="9">
    <source>
        <dbReference type="Proteomes" id="UP000807716"/>
    </source>
</evidence>
<dbReference type="Pfam" id="PF24807">
    <property type="entry name" value="WD40_CDC20-Fz"/>
    <property type="match status" value="1"/>
</dbReference>
<evidence type="ECO:0000256" key="1">
    <source>
        <dbReference type="ARBA" id="ARBA00006445"/>
    </source>
</evidence>
<dbReference type="PROSITE" id="PS50294">
    <property type="entry name" value="WD_REPEATS_REGION"/>
    <property type="match status" value="2"/>
</dbReference>
<dbReference type="PANTHER" id="PTHR19918">
    <property type="entry name" value="CELL DIVISION CYCLE 20 CDC20 FIZZY -RELATED"/>
    <property type="match status" value="1"/>
</dbReference>
<dbReference type="InterPro" id="IPR056150">
    <property type="entry name" value="WD40_CDC20-Fz"/>
</dbReference>
<feature type="repeat" description="WD" evidence="5">
    <location>
        <begin position="620"/>
        <end position="653"/>
    </location>
</feature>
<dbReference type="Gene3D" id="2.130.10.10">
    <property type="entry name" value="YVTN repeat-like/Quinoprotein amine dehydrogenase"/>
    <property type="match status" value="1"/>
</dbReference>
<keyword evidence="3" id="KW-0677">Repeat</keyword>
<feature type="region of interest" description="Disordered" evidence="6">
    <location>
        <begin position="251"/>
        <end position="274"/>
    </location>
</feature>
<evidence type="ECO:0000256" key="4">
    <source>
        <dbReference type="ARBA" id="ARBA00023306"/>
    </source>
</evidence>
<dbReference type="OrthoDB" id="10263272at2759"/>
<feature type="compositionally biased region" description="Polar residues" evidence="6">
    <location>
        <begin position="251"/>
        <end position="267"/>
    </location>
</feature>
<keyword evidence="9" id="KW-1185">Reference proteome</keyword>
<dbReference type="PROSITE" id="PS00678">
    <property type="entry name" value="WD_REPEATS_1"/>
    <property type="match status" value="1"/>
</dbReference>
<dbReference type="PROSITE" id="PS50082">
    <property type="entry name" value="WD_REPEATS_2"/>
    <property type="match status" value="3"/>
</dbReference>
<evidence type="ECO:0000313" key="8">
    <source>
        <dbReference type="EMBL" id="KAG0269309.1"/>
    </source>
</evidence>
<feature type="compositionally biased region" description="Low complexity" evidence="6">
    <location>
        <begin position="209"/>
        <end position="220"/>
    </location>
</feature>
<dbReference type="GO" id="GO:0031145">
    <property type="term" value="P:anaphase-promoting complex-dependent catabolic process"/>
    <property type="evidence" value="ECO:0007669"/>
    <property type="project" value="TreeGrafter"/>
</dbReference>
<keyword evidence="2 5" id="KW-0853">WD repeat</keyword>
<feature type="repeat" description="WD" evidence="5">
    <location>
        <begin position="490"/>
        <end position="531"/>
    </location>
</feature>